<feature type="non-terminal residue" evidence="2">
    <location>
        <position position="1"/>
    </location>
</feature>
<organism evidence="2">
    <name type="scientific">uncultured Thermomicrobiales bacterium</name>
    <dbReference type="NCBI Taxonomy" id="1645740"/>
    <lineage>
        <taxon>Bacteria</taxon>
        <taxon>Pseudomonadati</taxon>
        <taxon>Thermomicrobiota</taxon>
        <taxon>Thermomicrobia</taxon>
        <taxon>Thermomicrobiales</taxon>
        <taxon>environmental samples</taxon>
    </lineage>
</organism>
<protein>
    <submittedName>
        <fullName evidence="2">Uncharacterized protein</fullName>
    </submittedName>
</protein>
<evidence type="ECO:0000256" key="1">
    <source>
        <dbReference type="SAM" id="MobiDB-lite"/>
    </source>
</evidence>
<sequence length="39" mass="3981">WASAPSPPPSPTRPASPATGSGWRPRCGPPRPVLTEGTT</sequence>
<evidence type="ECO:0000313" key="2">
    <source>
        <dbReference type="EMBL" id="CAA9544186.1"/>
    </source>
</evidence>
<feature type="region of interest" description="Disordered" evidence="1">
    <location>
        <begin position="1"/>
        <end position="39"/>
    </location>
</feature>
<reference evidence="2" key="1">
    <citation type="submission" date="2020-02" db="EMBL/GenBank/DDBJ databases">
        <authorList>
            <person name="Meier V. D."/>
        </authorList>
    </citation>
    <scope>NUCLEOTIDE SEQUENCE</scope>
    <source>
        <strain evidence="2">AVDCRST_MAG59</strain>
    </source>
</reference>
<dbReference type="AlphaFoldDB" id="A0A6J4UBY1"/>
<dbReference type="EMBL" id="CADCWF010000067">
    <property type="protein sequence ID" value="CAA9544186.1"/>
    <property type="molecule type" value="Genomic_DNA"/>
</dbReference>
<name>A0A6J4UBY1_9BACT</name>
<feature type="non-terminal residue" evidence="2">
    <location>
        <position position="39"/>
    </location>
</feature>
<accession>A0A6J4UBY1</accession>
<proteinExistence type="predicted"/>
<feature type="compositionally biased region" description="Pro residues" evidence="1">
    <location>
        <begin position="1"/>
        <end position="14"/>
    </location>
</feature>
<gene>
    <name evidence="2" type="ORF">AVDCRST_MAG59-1121</name>
</gene>